<dbReference type="Pfam" id="PF22016">
    <property type="entry name" value="DUF6933"/>
    <property type="match status" value="1"/>
</dbReference>
<dbReference type="Proteomes" id="UP000308230">
    <property type="component" value="Unassembled WGS sequence"/>
</dbReference>
<dbReference type="InterPro" id="IPR053864">
    <property type="entry name" value="DUF6933"/>
</dbReference>
<comment type="caution">
    <text evidence="2">The sequence shown here is derived from an EMBL/GenBank/DDBJ whole genome shotgun (WGS) entry which is preliminary data.</text>
</comment>
<organism evidence="2 3">
    <name type="scientific">Exobacillus caeni</name>
    <dbReference type="NCBI Taxonomy" id="2574798"/>
    <lineage>
        <taxon>Bacteria</taxon>
        <taxon>Bacillati</taxon>
        <taxon>Bacillota</taxon>
        <taxon>Bacilli</taxon>
        <taxon>Bacillales</taxon>
        <taxon>Guptibacillaceae</taxon>
        <taxon>Exobacillus</taxon>
    </lineage>
</organism>
<accession>A0A5R9F2K6</accession>
<evidence type="ECO:0000313" key="2">
    <source>
        <dbReference type="EMBL" id="TLS36769.1"/>
    </source>
</evidence>
<feature type="domain" description="DUF6933" evidence="1">
    <location>
        <begin position="3"/>
        <end position="152"/>
    </location>
</feature>
<proteinExistence type="predicted"/>
<dbReference type="OrthoDB" id="9801392at2"/>
<dbReference type="EMBL" id="SWLG01000008">
    <property type="protein sequence ID" value="TLS36769.1"/>
    <property type="molecule type" value="Genomic_DNA"/>
</dbReference>
<dbReference type="RefSeq" id="WP_138126926.1">
    <property type="nucleotide sequence ID" value="NZ_SWLG01000008.1"/>
</dbReference>
<name>A0A5R9F2K6_9BACL</name>
<evidence type="ECO:0000259" key="1">
    <source>
        <dbReference type="Pfam" id="PF22016"/>
    </source>
</evidence>
<protein>
    <recommendedName>
        <fullName evidence="1">DUF6933 domain-containing protein</fullName>
    </recommendedName>
</protein>
<reference evidence="2 3" key="1">
    <citation type="submission" date="2019-04" db="EMBL/GenBank/DDBJ databases">
        <title>Bacillus caeni sp. nov., a bacterium isolated from mangrove sediment.</title>
        <authorList>
            <person name="Huang H."/>
            <person name="Mo K."/>
            <person name="Hu Y."/>
        </authorList>
    </citation>
    <scope>NUCLEOTIDE SEQUENCE [LARGE SCALE GENOMIC DNA]</scope>
    <source>
        <strain evidence="2 3">HB172195</strain>
    </source>
</reference>
<dbReference type="AlphaFoldDB" id="A0A5R9F2K6"/>
<evidence type="ECO:0000313" key="3">
    <source>
        <dbReference type="Proteomes" id="UP000308230"/>
    </source>
</evidence>
<sequence>MITIQCTKKLIDNSPFEIEPVKEETDPFFSWHAHLFFFNRKKCVIVMNNKTRYNFVLYGLKKKEFDNFSDLFKRTLTKNLRAEQIPEEQIKKYIRECDSFIHTKTSDRSIISQINEILWFAKDRMEEDKMMGIETDFIELNRFLNDIPMTKLNGFPNNVMCKEMESL</sequence>
<gene>
    <name evidence="2" type="ORF">FCL54_12465</name>
</gene>
<keyword evidence="3" id="KW-1185">Reference proteome</keyword>